<protein>
    <submittedName>
        <fullName evidence="2">Uncharacterized protein</fullName>
    </submittedName>
</protein>
<keyword evidence="1" id="KW-0472">Membrane</keyword>
<evidence type="ECO:0000256" key="1">
    <source>
        <dbReference type="SAM" id="Phobius"/>
    </source>
</evidence>
<reference evidence="2 3" key="1">
    <citation type="submission" date="2020-08" db="EMBL/GenBank/DDBJ databases">
        <title>Bridging the membrane lipid divide: bacteria of the FCB group superphylum have the potential to synthesize archaeal ether lipids.</title>
        <authorList>
            <person name="Villanueva L."/>
            <person name="Von Meijenfeldt F.A.B."/>
            <person name="Westbye A.B."/>
            <person name="Yadav S."/>
            <person name="Hopmans E.C."/>
            <person name="Dutilh B.E."/>
            <person name="Sinninghe Damste J.S."/>
        </authorList>
    </citation>
    <scope>NUCLEOTIDE SEQUENCE [LARGE SCALE GENOMIC DNA]</scope>
    <source>
        <strain evidence="2">NIOZ-UU47</strain>
    </source>
</reference>
<evidence type="ECO:0000313" key="3">
    <source>
        <dbReference type="Proteomes" id="UP000614424"/>
    </source>
</evidence>
<accession>A0A8J6NF16</accession>
<feature type="transmembrane region" description="Helical" evidence="1">
    <location>
        <begin position="164"/>
        <end position="183"/>
    </location>
</feature>
<gene>
    <name evidence="2" type="ORF">H8E41_06195</name>
</gene>
<proteinExistence type="predicted"/>
<keyword evidence="1" id="KW-1133">Transmembrane helix</keyword>
<dbReference type="EMBL" id="JACNJZ010000091">
    <property type="protein sequence ID" value="MBC8317478.1"/>
    <property type="molecule type" value="Genomic_DNA"/>
</dbReference>
<name>A0A8J6NF16_9BACT</name>
<evidence type="ECO:0000313" key="2">
    <source>
        <dbReference type="EMBL" id="MBC8317478.1"/>
    </source>
</evidence>
<dbReference type="AlphaFoldDB" id="A0A8J6NF16"/>
<feature type="transmembrane region" description="Helical" evidence="1">
    <location>
        <begin position="7"/>
        <end position="28"/>
    </location>
</feature>
<keyword evidence="1" id="KW-0812">Transmembrane</keyword>
<organism evidence="2 3">
    <name type="scientific">Candidatus Desulfobia pelagia</name>
    <dbReference type="NCBI Taxonomy" id="2841692"/>
    <lineage>
        <taxon>Bacteria</taxon>
        <taxon>Pseudomonadati</taxon>
        <taxon>Thermodesulfobacteriota</taxon>
        <taxon>Desulfobulbia</taxon>
        <taxon>Desulfobulbales</taxon>
        <taxon>Desulfobulbaceae</taxon>
        <taxon>Candidatus Desulfobia</taxon>
    </lineage>
</organism>
<sequence length="197" mass="22349">MDGARKFFIRICAVLFYLAAFIGIQVGLHHYFATPSSPQNHIFYNDEIIPVYFPVLLKTNDNSGSNDGLLVRSLSMTDYGASGSNQLQEEWNIYQDNGEGRLANSSLVTFAVESLSSARRKITLSLGEENKRRFSIYIYEVENNRIYPREYILQSYMGDNFSPIPFTMGLTFLIVLLGEKFVVKRLKTARSTSTGLE</sequence>
<dbReference type="Proteomes" id="UP000614424">
    <property type="component" value="Unassembled WGS sequence"/>
</dbReference>
<comment type="caution">
    <text evidence="2">The sequence shown here is derived from an EMBL/GenBank/DDBJ whole genome shotgun (WGS) entry which is preliminary data.</text>
</comment>